<name>A0A9Q1EHW7_SYNKA</name>
<evidence type="ECO:0000256" key="1">
    <source>
        <dbReference type="SAM" id="MobiDB-lite"/>
    </source>
</evidence>
<proteinExistence type="predicted"/>
<evidence type="ECO:0000313" key="3">
    <source>
        <dbReference type="Proteomes" id="UP001152622"/>
    </source>
</evidence>
<reference evidence="2" key="1">
    <citation type="journal article" date="2023" name="Science">
        <title>Genome structures resolve the early diversification of teleost fishes.</title>
        <authorList>
            <person name="Parey E."/>
            <person name="Louis A."/>
            <person name="Montfort J."/>
            <person name="Bouchez O."/>
            <person name="Roques C."/>
            <person name="Iampietro C."/>
            <person name="Lluch J."/>
            <person name="Castinel A."/>
            <person name="Donnadieu C."/>
            <person name="Desvignes T."/>
            <person name="Floi Bucao C."/>
            <person name="Jouanno E."/>
            <person name="Wen M."/>
            <person name="Mejri S."/>
            <person name="Dirks R."/>
            <person name="Jansen H."/>
            <person name="Henkel C."/>
            <person name="Chen W.J."/>
            <person name="Zahm M."/>
            <person name="Cabau C."/>
            <person name="Klopp C."/>
            <person name="Thompson A.W."/>
            <person name="Robinson-Rechavi M."/>
            <person name="Braasch I."/>
            <person name="Lecointre G."/>
            <person name="Bobe J."/>
            <person name="Postlethwait J.H."/>
            <person name="Berthelot C."/>
            <person name="Roest Crollius H."/>
            <person name="Guiguen Y."/>
        </authorList>
    </citation>
    <scope>NUCLEOTIDE SEQUENCE</scope>
    <source>
        <strain evidence="2">WJC10195</strain>
    </source>
</reference>
<evidence type="ECO:0000313" key="2">
    <source>
        <dbReference type="EMBL" id="KAJ8339099.1"/>
    </source>
</evidence>
<sequence length="116" mass="12840">MSHNEIIKNLQQLRQISQYASFIKTSGFQTSALHQAHFAGFSGCRGGERGGRRGRHGVRAQQLITAEKGSRDAGRSSAATASPSRSQTSKRRFVKSVASREKEPRGQRVEEKKINE</sequence>
<accession>A0A9Q1EHW7</accession>
<dbReference type="AlphaFoldDB" id="A0A9Q1EHW7"/>
<feature type="region of interest" description="Disordered" evidence="1">
    <location>
        <begin position="43"/>
        <end position="116"/>
    </location>
</feature>
<comment type="caution">
    <text evidence="2">The sequence shown here is derived from an EMBL/GenBank/DDBJ whole genome shotgun (WGS) entry which is preliminary data.</text>
</comment>
<dbReference type="Proteomes" id="UP001152622">
    <property type="component" value="Chromosome 17"/>
</dbReference>
<protein>
    <submittedName>
        <fullName evidence="2">Uncharacterized protein</fullName>
    </submittedName>
</protein>
<keyword evidence="3" id="KW-1185">Reference proteome</keyword>
<dbReference type="EMBL" id="JAINUF010000017">
    <property type="protein sequence ID" value="KAJ8339099.1"/>
    <property type="molecule type" value="Genomic_DNA"/>
</dbReference>
<organism evidence="2 3">
    <name type="scientific">Synaphobranchus kaupii</name>
    <name type="common">Kaup's arrowtooth eel</name>
    <dbReference type="NCBI Taxonomy" id="118154"/>
    <lineage>
        <taxon>Eukaryota</taxon>
        <taxon>Metazoa</taxon>
        <taxon>Chordata</taxon>
        <taxon>Craniata</taxon>
        <taxon>Vertebrata</taxon>
        <taxon>Euteleostomi</taxon>
        <taxon>Actinopterygii</taxon>
        <taxon>Neopterygii</taxon>
        <taxon>Teleostei</taxon>
        <taxon>Anguilliformes</taxon>
        <taxon>Synaphobranchidae</taxon>
        <taxon>Synaphobranchus</taxon>
    </lineage>
</organism>
<gene>
    <name evidence="2" type="ORF">SKAU_G00358850</name>
</gene>
<feature type="compositionally biased region" description="Basic and acidic residues" evidence="1">
    <location>
        <begin position="98"/>
        <end position="116"/>
    </location>
</feature>
<feature type="compositionally biased region" description="Low complexity" evidence="1">
    <location>
        <begin position="75"/>
        <end position="87"/>
    </location>
</feature>